<dbReference type="AlphaFoldDB" id="A0A7X6HDX5"/>
<gene>
    <name evidence="7" type="ORF">HGG74_04800</name>
</gene>
<dbReference type="InterPro" id="IPR003439">
    <property type="entry name" value="ABC_transporter-like_ATP-bd"/>
</dbReference>
<dbReference type="Proteomes" id="UP000544090">
    <property type="component" value="Unassembled WGS sequence"/>
</dbReference>
<dbReference type="SUPFAM" id="SSF52540">
    <property type="entry name" value="P-loop containing nucleoside triphosphate hydrolases"/>
    <property type="match status" value="1"/>
</dbReference>
<dbReference type="CDD" id="cd03230">
    <property type="entry name" value="ABC_DR_subfamily_A"/>
    <property type="match status" value="1"/>
</dbReference>
<evidence type="ECO:0000259" key="6">
    <source>
        <dbReference type="PROSITE" id="PS50893"/>
    </source>
</evidence>
<dbReference type="EMBL" id="JAAZSQ010000003">
    <property type="protein sequence ID" value="NKX53867.1"/>
    <property type="molecule type" value="Genomic_DNA"/>
</dbReference>
<dbReference type="SMART" id="SM00382">
    <property type="entry name" value="AAA"/>
    <property type="match status" value="1"/>
</dbReference>
<evidence type="ECO:0000256" key="4">
    <source>
        <dbReference type="ARBA" id="ARBA00022840"/>
    </source>
</evidence>
<proteinExistence type="predicted"/>
<dbReference type="GO" id="GO:0016887">
    <property type="term" value="F:ATP hydrolysis activity"/>
    <property type="evidence" value="ECO:0007669"/>
    <property type="project" value="InterPro"/>
</dbReference>
<keyword evidence="2" id="KW-0813">Transport</keyword>
<dbReference type="GO" id="GO:0046677">
    <property type="term" value="P:response to antibiotic"/>
    <property type="evidence" value="ECO:0007669"/>
    <property type="project" value="UniProtKB-KW"/>
</dbReference>
<dbReference type="RefSeq" id="WP_168485221.1">
    <property type="nucleotide sequence ID" value="NZ_JAAZSQ010000003.1"/>
</dbReference>
<dbReference type="GO" id="GO:0005886">
    <property type="term" value="C:plasma membrane"/>
    <property type="evidence" value="ECO:0007669"/>
    <property type="project" value="UniProtKB-SubCell"/>
</dbReference>
<comment type="caution">
    <text evidence="7">The sequence shown here is derived from an EMBL/GenBank/DDBJ whole genome shotgun (WGS) entry which is preliminary data.</text>
</comment>
<keyword evidence="5" id="KW-0046">Antibiotic resistance</keyword>
<comment type="subcellular location">
    <subcellularLocation>
        <location evidence="1">Cell membrane</location>
        <topology evidence="1">Peripheral membrane protein</topology>
    </subcellularLocation>
</comment>
<feature type="domain" description="ABC transporter" evidence="6">
    <location>
        <begin position="8"/>
        <end position="241"/>
    </location>
</feature>
<dbReference type="Gene3D" id="3.40.50.300">
    <property type="entry name" value="P-loop containing nucleotide triphosphate hydrolases"/>
    <property type="match status" value="1"/>
</dbReference>
<dbReference type="PANTHER" id="PTHR42711">
    <property type="entry name" value="ABC TRANSPORTER ATP-BINDING PROTEIN"/>
    <property type="match status" value="1"/>
</dbReference>
<reference evidence="7 8" key="1">
    <citation type="submission" date="2020-04" db="EMBL/GenBank/DDBJ databases">
        <title>Arthrobacter sp. nov.</title>
        <authorList>
            <person name="Liu S."/>
        </authorList>
    </citation>
    <scope>NUCLEOTIDE SEQUENCE [LARGE SCALE GENOMIC DNA]</scope>
    <source>
        <strain evidence="7 8">E918</strain>
    </source>
</reference>
<evidence type="ECO:0000256" key="3">
    <source>
        <dbReference type="ARBA" id="ARBA00022741"/>
    </source>
</evidence>
<evidence type="ECO:0000256" key="5">
    <source>
        <dbReference type="ARBA" id="ARBA00023251"/>
    </source>
</evidence>
<name>A0A7X6HDX5_9MICC</name>
<dbReference type="GO" id="GO:0005524">
    <property type="term" value="F:ATP binding"/>
    <property type="evidence" value="ECO:0007669"/>
    <property type="project" value="UniProtKB-KW"/>
</dbReference>
<keyword evidence="8" id="KW-1185">Reference proteome</keyword>
<evidence type="ECO:0000256" key="1">
    <source>
        <dbReference type="ARBA" id="ARBA00004202"/>
    </source>
</evidence>
<dbReference type="InterPro" id="IPR003593">
    <property type="entry name" value="AAA+_ATPase"/>
</dbReference>
<protein>
    <submittedName>
        <fullName evidence="7">ABC transporter ATP-binding protein</fullName>
    </submittedName>
</protein>
<evidence type="ECO:0000313" key="7">
    <source>
        <dbReference type="EMBL" id="NKX53867.1"/>
    </source>
</evidence>
<dbReference type="PROSITE" id="PS50893">
    <property type="entry name" value="ABC_TRANSPORTER_2"/>
    <property type="match status" value="1"/>
</dbReference>
<evidence type="ECO:0000256" key="2">
    <source>
        <dbReference type="ARBA" id="ARBA00022448"/>
    </source>
</evidence>
<dbReference type="InterPro" id="IPR027417">
    <property type="entry name" value="P-loop_NTPase"/>
</dbReference>
<keyword evidence="4 7" id="KW-0067">ATP-binding</keyword>
<dbReference type="PROSITE" id="PS00211">
    <property type="entry name" value="ABC_TRANSPORTER_1"/>
    <property type="match status" value="1"/>
</dbReference>
<accession>A0A7X6HDX5</accession>
<dbReference type="InterPro" id="IPR050763">
    <property type="entry name" value="ABC_transporter_ATP-binding"/>
</dbReference>
<dbReference type="PANTHER" id="PTHR42711:SF16">
    <property type="entry name" value="ABC TRANSPORTER ATP-BINDING PROTEIN"/>
    <property type="match status" value="1"/>
</dbReference>
<evidence type="ECO:0000313" key="8">
    <source>
        <dbReference type="Proteomes" id="UP000544090"/>
    </source>
</evidence>
<organism evidence="7 8">
    <name type="scientific">Arthrobacter mobilis</name>
    <dbReference type="NCBI Taxonomy" id="2724944"/>
    <lineage>
        <taxon>Bacteria</taxon>
        <taxon>Bacillati</taxon>
        <taxon>Actinomycetota</taxon>
        <taxon>Actinomycetes</taxon>
        <taxon>Micrococcales</taxon>
        <taxon>Micrococcaceae</taxon>
        <taxon>Arthrobacter</taxon>
    </lineage>
</organism>
<dbReference type="InterPro" id="IPR017871">
    <property type="entry name" value="ABC_transporter-like_CS"/>
</dbReference>
<dbReference type="Pfam" id="PF00005">
    <property type="entry name" value="ABC_tran"/>
    <property type="match status" value="1"/>
</dbReference>
<keyword evidence="3" id="KW-0547">Nucleotide-binding</keyword>
<sequence length="316" mass="33256">MPTSEPCLDIRGLVKDLGPVEALDNKMVRVLDGVHLRAHPGEVTALLGPNGAGKTTTLACAQGLLKPNGGTVRLLGQDPHQAGAGLRSRVGVMLQEGGLPQAVRPVPLLRHVAGMYAQPRNVDELVARLGINAFANTPIRRLSGGQKQRVALAAALVGNPEVLFLDEPSAGLDPQSRSVVFELIQELRSEGLGIILTTHLMDDAQRLADYVFIIDAGRTVLHGTVPELTAATGPGTGTDRLLTFEARPGVPFGTVAGLEVTETVPGRYSLAGPLTPAHLQALAAAWAAHSVMPSAIHMAPRSLEDVFLDISGKELR</sequence>